<gene>
    <name evidence="2" type="ORF">L0P79_09135</name>
</gene>
<keyword evidence="1" id="KW-0472">Membrane</keyword>
<feature type="transmembrane region" description="Helical" evidence="1">
    <location>
        <begin position="45"/>
        <end position="64"/>
    </location>
</feature>
<comment type="caution">
    <text evidence="2">The sequence shown here is derived from an EMBL/GenBank/DDBJ whole genome shotgun (WGS) entry which is preliminary data.</text>
</comment>
<organism evidence="2 3">
    <name type="scientific">Intestinimonas massiliensis</name>
    <name type="common">ex Afouda et al. 2020</name>
    <dbReference type="NCBI Taxonomy" id="1673721"/>
    <lineage>
        <taxon>Bacteria</taxon>
        <taxon>Bacillati</taxon>
        <taxon>Bacillota</taxon>
        <taxon>Clostridia</taxon>
        <taxon>Eubacteriales</taxon>
        <taxon>Intestinimonas</taxon>
    </lineage>
</organism>
<sequence length="65" mass="7369">MDKKEDNSIHIGNGNKIKNSVIGQNIKVEQEHTKEKWYQQLTWKLVVPIIVAVVAAALCVWLGIK</sequence>
<evidence type="ECO:0000256" key="1">
    <source>
        <dbReference type="SAM" id="Phobius"/>
    </source>
</evidence>
<dbReference type="RefSeq" id="WP_238074012.1">
    <property type="nucleotide sequence ID" value="NZ_JAKNJB010000013.1"/>
</dbReference>
<protein>
    <submittedName>
        <fullName evidence="2">Uncharacterized protein</fullName>
    </submittedName>
</protein>
<keyword evidence="1" id="KW-1133">Transmembrane helix</keyword>
<keyword evidence="1" id="KW-0812">Transmembrane</keyword>
<accession>A0ABS9M9U4</accession>
<reference evidence="2 3" key="1">
    <citation type="submission" date="2022-01" db="EMBL/GenBank/DDBJ databases">
        <title>Collection of gut derived symbiotic bacterial strains cultured from healthy donors.</title>
        <authorList>
            <person name="Lin H."/>
            <person name="Kohout C."/>
            <person name="Waligurski E."/>
            <person name="Pamer E.G."/>
        </authorList>
    </citation>
    <scope>NUCLEOTIDE SEQUENCE [LARGE SCALE GENOMIC DNA]</scope>
    <source>
        <strain evidence="2 3">DFI.3.7</strain>
    </source>
</reference>
<dbReference type="Proteomes" id="UP001200313">
    <property type="component" value="Unassembled WGS sequence"/>
</dbReference>
<keyword evidence="3" id="KW-1185">Reference proteome</keyword>
<name>A0ABS9M9U4_9FIRM</name>
<dbReference type="EMBL" id="JAKNJB010000013">
    <property type="protein sequence ID" value="MCG4527241.1"/>
    <property type="molecule type" value="Genomic_DNA"/>
</dbReference>
<evidence type="ECO:0000313" key="3">
    <source>
        <dbReference type="Proteomes" id="UP001200313"/>
    </source>
</evidence>
<evidence type="ECO:0000313" key="2">
    <source>
        <dbReference type="EMBL" id="MCG4527241.1"/>
    </source>
</evidence>
<proteinExistence type="predicted"/>